<dbReference type="Pfam" id="PF07589">
    <property type="entry name" value="PEP-CTERM"/>
    <property type="match status" value="1"/>
</dbReference>
<dbReference type="EMBL" id="BDCO01000002">
    <property type="protein sequence ID" value="GAT34683.1"/>
    <property type="molecule type" value="Genomic_DNA"/>
</dbReference>
<dbReference type="RefSeq" id="WP_169809681.1">
    <property type="nucleotide sequence ID" value="NZ_BDCO01000002.1"/>
</dbReference>
<dbReference type="Proteomes" id="UP000076023">
    <property type="component" value="Unassembled WGS sequence"/>
</dbReference>
<dbReference type="InterPro" id="IPR013424">
    <property type="entry name" value="Ice-binding_C"/>
</dbReference>
<dbReference type="SUPFAM" id="SSF51126">
    <property type="entry name" value="Pectin lyase-like"/>
    <property type="match status" value="1"/>
</dbReference>
<dbReference type="InterPro" id="IPR013425">
    <property type="entry name" value="Autotrns_rpt"/>
</dbReference>
<dbReference type="NCBIfam" id="TIGR02601">
    <property type="entry name" value="autotrns_rpt"/>
    <property type="match status" value="2"/>
</dbReference>
<gene>
    <name evidence="3" type="ORF">TSACC_23115</name>
</gene>
<dbReference type="AlphaFoldDB" id="A0A146GBV5"/>
<evidence type="ECO:0000313" key="3">
    <source>
        <dbReference type="EMBL" id="GAT34683.1"/>
    </source>
</evidence>
<accession>A0A146GBV5</accession>
<dbReference type="STRING" id="690879.TSACC_23115"/>
<feature type="domain" description="Ice-binding protein C-terminal" evidence="2">
    <location>
        <begin position="438"/>
        <end position="460"/>
    </location>
</feature>
<keyword evidence="1" id="KW-0732">Signal</keyword>
<keyword evidence="4" id="KW-1185">Reference proteome</keyword>
<evidence type="ECO:0000259" key="2">
    <source>
        <dbReference type="Pfam" id="PF07589"/>
    </source>
</evidence>
<sequence length="466" mass="46713">MKNWQTSDRVIPRHAARIANRRVGALAAAILGVCLGAAQATPYYWDANGTTAGAGSAPTGTWGTDSFWNTDSAGGSGTFVSSLTSSDDAYFSAGPSATSGNSAYTVTVSGTQSANGLVFQSSANAAAPNAATIITGGTINLGAGGITASQYAYGTMSRGSVSVDSAIELQASSTFTNNNSTNSLWVKGAISDGASSFGIIKSGAGQLILSGNNSFDGGVTLNAGALSIRHANALGTGTFTINGGTLTIADTVTVNNNAQVWAGDFTVGTSNGAQRLGSGAVTLSGSRTVSVNSFQNLIVRGVIGDGGSAYGLTKAGAGTITLYGANTYTGNTVVSAGTLSLSDNARLAFKIGANGASNQISGTGTLTLDGDFVFDLTGAAIALGNTWNIVNVDTLTETFSSTFSVVDFTDAGGNLWEKTSGGVTYQFSEATGNLVITAVPEPSAWALAGVGLILVTVFRRGKSRSV</sequence>
<protein>
    <submittedName>
        <fullName evidence="3">PEP-CTERM protein-sorting domain-containing protein</fullName>
    </submittedName>
</protein>
<evidence type="ECO:0000313" key="4">
    <source>
        <dbReference type="Proteomes" id="UP000076023"/>
    </source>
</evidence>
<proteinExistence type="predicted"/>
<dbReference type="InParanoid" id="A0A146GBV5"/>
<evidence type="ECO:0000256" key="1">
    <source>
        <dbReference type="ARBA" id="ARBA00022729"/>
    </source>
</evidence>
<dbReference type="InterPro" id="IPR011050">
    <property type="entry name" value="Pectin_lyase_fold/virulence"/>
</dbReference>
<name>A0A146GBV5_TERSA</name>
<dbReference type="Pfam" id="PF12951">
    <property type="entry name" value="PATR"/>
    <property type="match status" value="2"/>
</dbReference>
<organism evidence="3 4">
    <name type="scientific">Terrimicrobium sacchariphilum</name>
    <dbReference type="NCBI Taxonomy" id="690879"/>
    <lineage>
        <taxon>Bacteria</taxon>
        <taxon>Pseudomonadati</taxon>
        <taxon>Verrucomicrobiota</taxon>
        <taxon>Terrimicrobiia</taxon>
        <taxon>Terrimicrobiales</taxon>
        <taxon>Terrimicrobiaceae</taxon>
        <taxon>Terrimicrobium</taxon>
    </lineage>
</organism>
<comment type="caution">
    <text evidence="3">The sequence shown here is derived from an EMBL/GenBank/DDBJ whole genome shotgun (WGS) entry which is preliminary data.</text>
</comment>
<reference evidence="4" key="1">
    <citation type="journal article" date="2017" name="Genome Announc.">
        <title>Draft Genome Sequence of Terrimicrobium sacchariphilum NM-5T, a Facultative Anaerobic Soil Bacterium of the Class Spartobacteria.</title>
        <authorList>
            <person name="Qiu Y.L."/>
            <person name="Tourlousse D.M."/>
            <person name="Matsuura N."/>
            <person name="Ohashi A."/>
            <person name="Sekiguchi Y."/>
        </authorList>
    </citation>
    <scope>NUCLEOTIDE SEQUENCE [LARGE SCALE GENOMIC DNA]</scope>
    <source>
        <strain evidence="4">NM-5</strain>
    </source>
</reference>